<name>A0A4Y2PF14_ARAVE</name>
<feature type="domain" description="UDENN" evidence="1">
    <location>
        <begin position="13"/>
        <end position="118"/>
    </location>
</feature>
<dbReference type="GO" id="GO:0005085">
    <property type="term" value="F:guanyl-nucleotide exchange factor activity"/>
    <property type="evidence" value="ECO:0007669"/>
    <property type="project" value="InterPro"/>
</dbReference>
<dbReference type="AlphaFoldDB" id="A0A4Y2PF14"/>
<evidence type="ECO:0000313" key="3">
    <source>
        <dbReference type="Proteomes" id="UP000499080"/>
    </source>
</evidence>
<dbReference type="PANTHER" id="PTHR13196">
    <property type="entry name" value="DENN DOMAIN-CONTAINING"/>
    <property type="match status" value="1"/>
</dbReference>
<comment type="caution">
    <text evidence="2">The sequence shown here is derived from an EMBL/GenBank/DDBJ whole genome shotgun (WGS) entry which is preliminary data.</text>
</comment>
<dbReference type="PANTHER" id="PTHR13196:SF14">
    <property type="entry name" value="UDENN DOMAIN-CONTAINING PROTEIN"/>
    <property type="match status" value="1"/>
</dbReference>
<dbReference type="GO" id="GO:1901981">
    <property type="term" value="F:phosphatidylinositol phosphate binding"/>
    <property type="evidence" value="ECO:0007669"/>
    <property type="project" value="TreeGrafter"/>
</dbReference>
<dbReference type="InterPro" id="IPR005113">
    <property type="entry name" value="uDENN_dom"/>
</dbReference>
<dbReference type="Pfam" id="PF03456">
    <property type="entry name" value="uDENN"/>
    <property type="match status" value="1"/>
</dbReference>
<reference evidence="2 3" key="1">
    <citation type="journal article" date="2019" name="Sci. Rep.">
        <title>Orb-weaving spider Araneus ventricosus genome elucidates the spidroin gene catalogue.</title>
        <authorList>
            <person name="Kono N."/>
            <person name="Nakamura H."/>
            <person name="Ohtoshi R."/>
            <person name="Moran D.A.P."/>
            <person name="Shinohara A."/>
            <person name="Yoshida Y."/>
            <person name="Fujiwara M."/>
            <person name="Mori M."/>
            <person name="Tomita M."/>
            <person name="Arakawa K."/>
        </authorList>
    </citation>
    <scope>NUCLEOTIDE SEQUENCE [LARGE SCALE GENOMIC DNA]</scope>
</reference>
<evidence type="ECO:0000259" key="1">
    <source>
        <dbReference type="PROSITE" id="PS50211"/>
    </source>
</evidence>
<gene>
    <name evidence="2" type="primary">DENND1A</name>
    <name evidence="2" type="ORF">AVEN_50083_1</name>
</gene>
<keyword evidence="3" id="KW-1185">Reference proteome</keyword>
<sequence>MGTRIKKNPNLVYEVVCEIAIPPDNTKEPWISWKYPYNYKREDILKSLASFAYPCEFSNNAVQHFSFVLTNIDSEWTFGFCRHASNSSSCFVILSYLPWHEVFYKILNHIAELTNKEE</sequence>
<dbReference type="GO" id="GO:0005829">
    <property type="term" value="C:cytosol"/>
    <property type="evidence" value="ECO:0007669"/>
    <property type="project" value="TreeGrafter"/>
</dbReference>
<dbReference type="SMART" id="SM00800">
    <property type="entry name" value="uDENN"/>
    <property type="match status" value="1"/>
</dbReference>
<dbReference type="Proteomes" id="UP000499080">
    <property type="component" value="Unassembled WGS sequence"/>
</dbReference>
<organism evidence="2 3">
    <name type="scientific">Araneus ventricosus</name>
    <name type="common">Orbweaver spider</name>
    <name type="synonym">Epeira ventricosa</name>
    <dbReference type="NCBI Taxonomy" id="182803"/>
    <lineage>
        <taxon>Eukaryota</taxon>
        <taxon>Metazoa</taxon>
        <taxon>Ecdysozoa</taxon>
        <taxon>Arthropoda</taxon>
        <taxon>Chelicerata</taxon>
        <taxon>Arachnida</taxon>
        <taxon>Araneae</taxon>
        <taxon>Araneomorphae</taxon>
        <taxon>Entelegynae</taxon>
        <taxon>Araneoidea</taxon>
        <taxon>Araneidae</taxon>
        <taxon>Araneus</taxon>
    </lineage>
</organism>
<protein>
    <submittedName>
        <fullName evidence="2">DENN domain-containing protein 1A</fullName>
    </submittedName>
</protein>
<feature type="non-terminal residue" evidence="2">
    <location>
        <position position="118"/>
    </location>
</feature>
<dbReference type="InterPro" id="IPR040032">
    <property type="entry name" value="DENND1A/B/C"/>
</dbReference>
<dbReference type="PROSITE" id="PS50211">
    <property type="entry name" value="DENN"/>
    <property type="match status" value="1"/>
</dbReference>
<dbReference type="Gene3D" id="3.30.450.200">
    <property type="match status" value="1"/>
</dbReference>
<dbReference type="GO" id="GO:0032456">
    <property type="term" value="P:endocytic recycling"/>
    <property type="evidence" value="ECO:0007669"/>
    <property type="project" value="TreeGrafter"/>
</dbReference>
<proteinExistence type="predicted"/>
<dbReference type="EMBL" id="BGPR01011116">
    <property type="protein sequence ID" value="GBN49692.1"/>
    <property type="molecule type" value="Genomic_DNA"/>
</dbReference>
<dbReference type="InterPro" id="IPR037516">
    <property type="entry name" value="Tripartite_DENN"/>
</dbReference>
<dbReference type="GO" id="GO:0006897">
    <property type="term" value="P:endocytosis"/>
    <property type="evidence" value="ECO:0007669"/>
    <property type="project" value="TreeGrafter"/>
</dbReference>
<accession>A0A4Y2PF14</accession>
<dbReference type="FunFam" id="3.30.450.200:FF:000003">
    <property type="entry name" value="DENN domain containing 1A"/>
    <property type="match status" value="1"/>
</dbReference>
<dbReference type="OrthoDB" id="6435647at2759"/>
<evidence type="ECO:0000313" key="2">
    <source>
        <dbReference type="EMBL" id="GBN49692.1"/>
    </source>
</evidence>